<comment type="catalytic activity">
    <reaction evidence="1 9 10">
        <text>Release of an N-terminal pyroglutamyl group from a polypeptide, the second amino acid generally not being Pro.</text>
        <dbReference type="EC" id="3.4.19.3"/>
    </reaction>
</comment>
<dbReference type="CDD" id="cd00501">
    <property type="entry name" value="Peptidase_C15"/>
    <property type="match status" value="1"/>
</dbReference>
<dbReference type="InterPro" id="IPR000816">
    <property type="entry name" value="Peptidase_C15"/>
</dbReference>
<accession>A0A4R3KMN0</accession>
<name>A0A4R3KMN0_9BACI</name>
<dbReference type="EC" id="3.4.19.3" evidence="9"/>
<dbReference type="AlphaFoldDB" id="A0A4R3KMN0"/>
<organism evidence="12 13">
    <name type="scientific">Tepidibacillus fermentans</name>
    <dbReference type="NCBI Taxonomy" id="1281767"/>
    <lineage>
        <taxon>Bacteria</taxon>
        <taxon>Bacillati</taxon>
        <taxon>Bacillota</taxon>
        <taxon>Bacilli</taxon>
        <taxon>Bacillales</taxon>
        <taxon>Bacillaceae</taxon>
        <taxon>Tepidibacillus</taxon>
    </lineage>
</organism>
<comment type="subcellular location">
    <subcellularLocation>
        <location evidence="3 9">Cytoplasm</location>
    </subcellularLocation>
</comment>
<comment type="subunit">
    <text evidence="9">Homotetramer.</text>
</comment>
<dbReference type="InterPro" id="IPR033693">
    <property type="entry name" value="PGPEP1_Glu_AS"/>
</dbReference>
<feature type="active site" evidence="9 10">
    <location>
        <position position="80"/>
    </location>
</feature>
<evidence type="ECO:0000313" key="13">
    <source>
        <dbReference type="Proteomes" id="UP000295788"/>
    </source>
</evidence>
<gene>
    <name evidence="9" type="primary">pcp</name>
    <name evidence="12" type="ORF">EDD72_102242</name>
</gene>
<sequence length="202" mass="22431">MKKLLLTGFEPFLEYPINPTEKIVKELNGKTVGHYQIFGHILPVDYKKAADELFNVFDQVKPDVVISLGLAAGRNRVTPERVAINCNDGPVDNQGNVLTDEEIVQDGPAAYFSTLPIRKMVQALQEVGLPSEISNTAGTYLCNHVMYSMLHKIAKEGLSVRAGFIHIPASHELAIKNRSLPSWSHTQLVQAIETIIRVLDEE</sequence>
<dbReference type="GO" id="GO:0016920">
    <property type="term" value="F:pyroglutamyl-peptidase activity"/>
    <property type="evidence" value="ECO:0007669"/>
    <property type="project" value="UniProtKB-UniRule"/>
</dbReference>
<comment type="function">
    <text evidence="2 9">Removes 5-oxoproline from various penultimate amino acid residues except L-proline.</text>
</comment>
<keyword evidence="5 9" id="KW-0963">Cytoplasm</keyword>
<dbReference type="Pfam" id="PF01470">
    <property type="entry name" value="Peptidase_C15"/>
    <property type="match status" value="1"/>
</dbReference>
<dbReference type="RefSeq" id="WP_132767055.1">
    <property type="nucleotide sequence ID" value="NZ_SMAB01000002.1"/>
</dbReference>
<dbReference type="FunFam" id="3.40.630.20:FF:000001">
    <property type="entry name" value="Pyrrolidone-carboxylate peptidase"/>
    <property type="match status" value="1"/>
</dbReference>
<dbReference type="InterPro" id="IPR033694">
    <property type="entry name" value="PGPEP1_Cys_AS"/>
</dbReference>
<dbReference type="InterPro" id="IPR016125">
    <property type="entry name" value="Peptidase_C15-like"/>
</dbReference>
<dbReference type="SUPFAM" id="SSF53182">
    <property type="entry name" value="Pyrrolidone carboxyl peptidase (pyroglutamate aminopeptidase)"/>
    <property type="match status" value="1"/>
</dbReference>
<dbReference type="InterPro" id="IPR036440">
    <property type="entry name" value="Peptidase_C15-like_sf"/>
</dbReference>
<dbReference type="PROSITE" id="PS01334">
    <property type="entry name" value="PYRASE_CYS"/>
    <property type="match status" value="1"/>
</dbReference>
<dbReference type="NCBIfam" id="NF009676">
    <property type="entry name" value="PRK13197.1"/>
    <property type="match status" value="1"/>
</dbReference>
<evidence type="ECO:0000256" key="6">
    <source>
        <dbReference type="ARBA" id="ARBA00022670"/>
    </source>
</evidence>
<keyword evidence="7 9" id="KW-0378">Hydrolase</keyword>
<feature type="active site" evidence="9">
    <location>
        <position position="166"/>
    </location>
</feature>
<dbReference type="OrthoDB" id="9779738at2"/>
<dbReference type="PANTHER" id="PTHR23402">
    <property type="entry name" value="PROTEASE FAMILY C15 PYROGLUTAMYL-PEPTIDASE I-RELATED"/>
    <property type="match status" value="1"/>
</dbReference>
<evidence type="ECO:0000256" key="5">
    <source>
        <dbReference type="ARBA" id="ARBA00022490"/>
    </source>
</evidence>
<evidence type="ECO:0000256" key="11">
    <source>
        <dbReference type="PROSITE-ProRule" id="PRU10077"/>
    </source>
</evidence>
<proteinExistence type="inferred from homology"/>
<dbReference type="NCBIfam" id="TIGR00504">
    <property type="entry name" value="pyro_pdase"/>
    <property type="match status" value="1"/>
</dbReference>
<evidence type="ECO:0000313" key="12">
    <source>
        <dbReference type="EMBL" id="TCS84198.1"/>
    </source>
</evidence>
<dbReference type="PANTHER" id="PTHR23402:SF1">
    <property type="entry name" value="PYROGLUTAMYL-PEPTIDASE I"/>
    <property type="match status" value="1"/>
</dbReference>
<dbReference type="InterPro" id="IPR029762">
    <property type="entry name" value="PGP-I_bact-type"/>
</dbReference>
<dbReference type="HAMAP" id="MF_00417">
    <property type="entry name" value="Pyrrolid_peptidase"/>
    <property type="match status" value="1"/>
</dbReference>
<keyword evidence="6 9" id="KW-0645">Protease</keyword>
<evidence type="ECO:0000256" key="1">
    <source>
        <dbReference type="ARBA" id="ARBA00001770"/>
    </source>
</evidence>
<keyword evidence="8 9" id="KW-0788">Thiol protease</keyword>
<evidence type="ECO:0000256" key="8">
    <source>
        <dbReference type="ARBA" id="ARBA00022807"/>
    </source>
</evidence>
<comment type="caution">
    <text evidence="12">The sequence shown here is derived from an EMBL/GenBank/DDBJ whole genome shotgun (WGS) entry which is preliminary data.</text>
</comment>
<evidence type="ECO:0000256" key="3">
    <source>
        <dbReference type="ARBA" id="ARBA00004496"/>
    </source>
</evidence>
<dbReference type="GO" id="GO:0005829">
    <property type="term" value="C:cytosol"/>
    <property type="evidence" value="ECO:0007669"/>
    <property type="project" value="InterPro"/>
</dbReference>
<evidence type="ECO:0000256" key="2">
    <source>
        <dbReference type="ARBA" id="ARBA00002280"/>
    </source>
</evidence>
<evidence type="ECO:0000256" key="9">
    <source>
        <dbReference type="HAMAP-Rule" id="MF_00417"/>
    </source>
</evidence>
<reference evidence="12 13" key="1">
    <citation type="submission" date="2019-03" db="EMBL/GenBank/DDBJ databases">
        <title>Genomic Encyclopedia of Type Strains, Phase IV (KMG-IV): sequencing the most valuable type-strain genomes for metagenomic binning, comparative biology and taxonomic classification.</title>
        <authorList>
            <person name="Goeker M."/>
        </authorList>
    </citation>
    <scope>NUCLEOTIDE SEQUENCE [LARGE SCALE GENOMIC DNA]</scope>
    <source>
        <strain evidence="12 13">DSM 23802</strain>
    </source>
</reference>
<dbReference type="Gene3D" id="3.40.630.20">
    <property type="entry name" value="Peptidase C15, pyroglutamyl peptidase I-like"/>
    <property type="match status" value="1"/>
</dbReference>
<dbReference type="PIRSF" id="PIRSF015592">
    <property type="entry name" value="Prld-crbxl_pptds"/>
    <property type="match status" value="1"/>
</dbReference>
<dbReference type="GO" id="GO:0006508">
    <property type="term" value="P:proteolysis"/>
    <property type="evidence" value="ECO:0007669"/>
    <property type="project" value="UniProtKB-KW"/>
</dbReference>
<dbReference type="PRINTS" id="PR00706">
    <property type="entry name" value="PYROGLUPTASE"/>
</dbReference>
<dbReference type="EMBL" id="SMAB01000002">
    <property type="protein sequence ID" value="TCS84198.1"/>
    <property type="molecule type" value="Genomic_DNA"/>
</dbReference>
<evidence type="ECO:0000256" key="7">
    <source>
        <dbReference type="ARBA" id="ARBA00022801"/>
    </source>
</evidence>
<protein>
    <recommendedName>
        <fullName evidence="9">Pyrrolidone-carboxylate peptidase</fullName>
        <ecNumber evidence="9">3.4.19.3</ecNumber>
    </recommendedName>
    <alternativeName>
        <fullName evidence="9">5-oxoprolyl-peptidase</fullName>
    </alternativeName>
    <alternativeName>
        <fullName evidence="9">Pyroglutamyl-peptidase I</fullName>
        <shortName evidence="9">PGP-I</shortName>
        <shortName evidence="9">Pyrase</shortName>
    </alternativeName>
</protein>
<keyword evidence="13" id="KW-1185">Reference proteome</keyword>
<evidence type="ECO:0000256" key="10">
    <source>
        <dbReference type="PROSITE-ProRule" id="PRU10076"/>
    </source>
</evidence>
<dbReference type="Proteomes" id="UP000295788">
    <property type="component" value="Unassembled WGS sequence"/>
</dbReference>
<comment type="similarity">
    <text evidence="4 9">Belongs to the peptidase C15 family.</text>
</comment>
<dbReference type="PROSITE" id="PS01333">
    <property type="entry name" value="PYRASE_GLU"/>
    <property type="match status" value="1"/>
</dbReference>
<evidence type="ECO:0000256" key="4">
    <source>
        <dbReference type="ARBA" id="ARBA00006641"/>
    </source>
</evidence>
<feature type="active site" evidence="9 11">
    <location>
        <position position="142"/>
    </location>
</feature>